<evidence type="ECO:0000259" key="9">
    <source>
        <dbReference type="PROSITE" id="PS51078"/>
    </source>
</evidence>
<dbReference type="InterPro" id="IPR029016">
    <property type="entry name" value="GAF-like_dom_sf"/>
</dbReference>
<dbReference type="PANTHER" id="PTHR30136:SF24">
    <property type="entry name" value="HTH-TYPE TRANSCRIPTIONAL REPRESSOR ALLR"/>
    <property type="match status" value="1"/>
</dbReference>
<keyword evidence="2" id="KW-0805">Transcription regulation</keyword>
<dbReference type="KEGG" id="cprt:FIC82_008690"/>
<dbReference type="PROSITE" id="PS51078">
    <property type="entry name" value="ICLR_ED"/>
    <property type="match status" value="1"/>
</dbReference>
<dbReference type="GO" id="GO:0006071">
    <property type="term" value="P:glycerol metabolic process"/>
    <property type="evidence" value="ECO:0007669"/>
    <property type="project" value="UniProtKB-KW"/>
</dbReference>
<feature type="compositionally biased region" description="Low complexity" evidence="7">
    <location>
        <begin position="1"/>
        <end position="16"/>
    </location>
</feature>
<dbReference type="Pfam" id="PF01614">
    <property type="entry name" value="IclR_C"/>
    <property type="match status" value="1"/>
</dbReference>
<dbReference type="SUPFAM" id="SSF46785">
    <property type="entry name" value="Winged helix' DNA-binding domain"/>
    <property type="match status" value="1"/>
</dbReference>
<keyword evidence="4" id="KW-0804">Transcription</keyword>
<dbReference type="AlphaFoldDB" id="A0A6M5UF56"/>
<dbReference type="FunFam" id="1.10.10.10:FF:000056">
    <property type="entry name" value="IclR family transcriptional regulator"/>
    <property type="match status" value="1"/>
</dbReference>
<dbReference type="Proteomes" id="UP000451354">
    <property type="component" value="Chromosome"/>
</dbReference>
<comment type="function">
    <text evidence="5">May be an activator protein for the gylABX operon.</text>
</comment>
<dbReference type="CDD" id="cd00090">
    <property type="entry name" value="HTH_ARSR"/>
    <property type="match status" value="1"/>
</dbReference>
<evidence type="ECO:0000256" key="2">
    <source>
        <dbReference type="ARBA" id="ARBA00023015"/>
    </source>
</evidence>
<evidence type="ECO:0000256" key="6">
    <source>
        <dbReference type="ARBA" id="ARBA00070406"/>
    </source>
</evidence>
<proteinExistence type="predicted"/>
<evidence type="ECO:0000313" key="11">
    <source>
        <dbReference type="Proteomes" id="UP000451354"/>
    </source>
</evidence>
<evidence type="ECO:0000256" key="4">
    <source>
        <dbReference type="ARBA" id="ARBA00023163"/>
    </source>
</evidence>
<dbReference type="GO" id="GO:0003677">
    <property type="term" value="F:DNA binding"/>
    <property type="evidence" value="ECO:0007669"/>
    <property type="project" value="UniProtKB-KW"/>
</dbReference>
<sequence length="273" mass="29159">MAEISTATEPAEPTETQPGTRPAKPAGGVQSVDRAIELLELLADFGGESGLSELAQHAGLPLPTIHRLLRTLLAQGYVRQTPSRRYTLGPRLIRLGESAGRQLGAGARPYLERLAHDLGESANLAMIDRDMAVYVAQASSSHSMRMFTEVGRRVYTHCTGVGKAVLAQLPDQTVREIMGRVGMPPATDQSITDVDALLTELAATRERGYAIDDGEQELGVRCFAVAVPDAPTPTALSVSGPAARVTYEFGDRAVPVLHRVASELTRELITAAP</sequence>
<dbReference type="GO" id="GO:0045892">
    <property type="term" value="P:negative regulation of DNA-templated transcription"/>
    <property type="evidence" value="ECO:0007669"/>
    <property type="project" value="TreeGrafter"/>
</dbReference>
<feature type="domain" description="HTH iclR-type" evidence="8">
    <location>
        <begin position="29"/>
        <end position="90"/>
    </location>
</feature>
<feature type="domain" description="IclR-ED" evidence="9">
    <location>
        <begin position="91"/>
        <end position="270"/>
    </location>
</feature>
<reference evidence="11" key="1">
    <citation type="journal article" date="2022" name="Int. J. Syst. Evol. Microbiol.">
        <title>Cellulosimicrobium protaetiae sp. nov., isolated from the gut of the larva of Protaetia brevitarsis seulensis.</title>
        <authorList>
            <person name="Le Han H."/>
            <person name="Nguyen T.T.H."/>
            <person name="Li Z."/>
            <person name="Shin N.R."/>
            <person name="Kim S.G."/>
        </authorList>
    </citation>
    <scope>NUCLEOTIDE SEQUENCE [LARGE SCALE GENOMIC DNA]</scope>
    <source>
        <strain evidence="11">BI34</strain>
    </source>
</reference>
<dbReference type="PROSITE" id="PS51077">
    <property type="entry name" value="HTH_ICLR"/>
    <property type="match status" value="1"/>
</dbReference>
<feature type="region of interest" description="Disordered" evidence="7">
    <location>
        <begin position="1"/>
        <end position="28"/>
    </location>
</feature>
<dbReference type="InterPro" id="IPR036390">
    <property type="entry name" value="WH_DNA-bd_sf"/>
</dbReference>
<evidence type="ECO:0000259" key="8">
    <source>
        <dbReference type="PROSITE" id="PS51077"/>
    </source>
</evidence>
<dbReference type="RefSeq" id="WP_154798289.1">
    <property type="nucleotide sequence ID" value="NZ_CP052757.1"/>
</dbReference>
<accession>A0A6M5UF56</accession>
<dbReference type="EMBL" id="CP052757">
    <property type="protein sequence ID" value="QJW36262.1"/>
    <property type="molecule type" value="Genomic_DNA"/>
</dbReference>
<dbReference type="SMART" id="SM00346">
    <property type="entry name" value="HTH_ICLR"/>
    <property type="match status" value="1"/>
</dbReference>
<dbReference type="Gene3D" id="1.10.10.10">
    <property type="entry name" value="Winged helix-like DNA-binding domain superfamily/Winged helix DNA-binding domain"/>
    <property type="match status" value="1"/>
</dbReference>
<dbReference type="InterPro" id="IPR050707">
    <property type="entry name" value="HTH_MetabolicPath_Reg"/>
</dbReference>
<organism evidence="10 11">
    <name type="scientific">Cellulosimicrobium protaetiae</name>
    <dbReference type="NCBI Taxonomy" id="2587808"/>
    <lineage>
        <taxon>Bacteria</taxon>
        <taxon>Bacillati</taxon>
        <taxon>Actinomycetota</taxon>
        <taxon>Actinomycetes</taxon>
        <taxon>Micrococcales</taxon>
        <taxon>Promicromonosporaceae</taxon>
        <taxon>Cellulosimicrobium</taxon>
    </lineage>
</organism>
<dbReference type="InterPro" id="IPR005471">
    <property type="entry name" value="Tscrpt_reg_IclR_N"/>
</dbReference>
<evidence type="ECO:0000256" key="7">
    <source>
        <dbReference type="SAM" id="MobiDB-lite"/>
    </source>
</evidence>
<dbReference type="InterPro" id="IPR011991">
    <property type="entry name" value="ArsR-like_HTH"/>
</dbReference>
<name>A0A6M5UF56_9MICO</name>
<keyword evidence="1" id="KW-0319">Glycerol metabolism</keyword>
<keyword evidence="11" id="KW-1185">Reference proteome</keyword>
<dbReference type="PANTHER" id="PTHR30136">
    <property type="entry name" value="HELIX-TURN-HELIX TRANSCRIPTIONAL REGULATOR, ICLR FAMILY"/>
    <property type="match status" value="1"/>
</dbReference>
<evidence type="ECO:0000256" key="1">
    <source>
        <dbReference type="ARBA" id="ARBA00022798"/>
    </source>
</evidence>
<dbReference type="Gene3D" id="3.30.450.40">
    <property type="match status" value="1"/>
</dbReference>
<dbReference type="OrthoDB" id="8479143at2"/>
<evidence type="ECO:0000313" key="10">
    <source>
        <dbReference type="EMBL" id="QJW36262.1"/>
    </source>
</evidence>
<protein>
    <recommendedName>
        <fullName evidence="6">Glycerol operon regulatory protein</fullName>
    </recommendedName>
</protein>
<dbReference type="InterPro" id="IPR036388">
    <property type="entry name" value="WH-like_DNA-bd_sf"/>
</dbReference>
<dbReference type="Pfam" id="PF09339">
    <property type="entry name" value="HTH_IclR"/>
    <property type="match status" value="1"/>
</dbReference>
<evidence type="ECO:0000256" key="5">
    <source>
        <dbReference type="ARBA" id="ARBA00058938"/>
    </source>
</evidence>
<evidence type="ECO:0000256" key="3">
    <source>
        <dbReference type="ARBA" id="ARBA00023125"/>
    </source>
</evidence>
<keyword evidence="3" id="KW-0238">DNA-binding</keyword>
<dbReference type="GO" id="GO:0003700">
    <property type="term" value="F:DNA-binding transcription factor activity"/>
    <property type="evidence" value="ECO:0007669"/>
    <property type="project" value="TreeGrafter"/>
</dbReference>
<gene>
    <name evidence="10" type="ORF">FIC82_008690</name>
</gene>
<dbReference type="SUPFAM" id="SSF55781">
    <property type="entry name" value="GAF domain-like"/>
    <property type="match status" value="1"/>
</dbReference>
<dbReference type="InterPro" id="IPR014757">
    <property type="entry name" value="Tscrpt_reg_IclR_C"/>
</dbReference>